<dbReference type="AlphaFoldDB" id="A0A8K0ET60"/>
<evidence type="ECO:0000256" key="2">
    <source>
        <dbReference type="SAM" id="Phobius"/>
    </source>
</evidence>
<feature type="region of interest" description="Disordered" evidence="1">
    <location>
        <begin position="256"/>
        <end position="275"/>
    </location>
</feature>
<dbReference type="PANTHER" id="PTHR28489:SF2">
    <property type="entry name" value="RENTINAL DEGENERATION 3-LIKE"/>
    <property type="match status" value="1"/>
</dbReference>
<organism evidence="3 4">
    <name type="scientific">Branchiostoma lanceolatum</name>
    <name type="common">Common lancelet</name>
    <name type="synonym">Amphioxus lanceolatum</name>
    <dbReference type="NCBI Taxonomy" id="7740"/>
    <lineage>
        <taxon>Eukaryota</taxon>
        <taxon>Metazoa</taxon>
        <taxon>Chordata</taxon>
        <taxon>Cephalochordata</taxon>
        <taxon>Leptocardii</taxon>
        <taxon>Amphioxiformes</taxon>
        <taxon>Branchiostomatidae</taxon>
        <taxon>Branchiostoma</taxon>
    </lineage>
</organism>
<evidence type="ECO:0000256" key="1">
    <source>
        <dbReference type="SAM" id="MobiDB-lite"/>
    </source>
</evidence>
<evidence type="ECO:0000313" key="3">
    <source>
        <dbReference type="EMBL" id="CAH1265124.1"/>
    </source>
</evidence>
<dbReference type="Proteomes" id="UP000838412">
    <property type="component" value="Chromosome 5"/>
</dbReference>
<dbReference type="PANTHER" id="PTHR28489">
    <property type="entry name" value="RENTINAL DEGENERATION 3-LIKE"/>
    <property type="match status" value="1"/>
</dbReference>
<dbReference type="EMBL" id="OV696690">
    <property type="protein sequence ID" value="CAH1265124.1"/>
    <property type="molecule type" value="Genomic_DNA"/>
</dbReference>
<keyword evidence="2" id="KW-0472">Membrane</keyword>
<sequence length="298" mass="34029">MGYDECRTFRPMVSSAPPKSGRFGLRSKTFRPQVQDVSASGPGRFGLRARTVRPEPPTGHPTGVCLEQQDAVGCVSVRVVQRYRGQLLQVYGTCSLSAIIIIMPLSSWLPWTGSDQQFPGQKPESMVVADCLMTELEWQLREADRAARDREEEERRRQTKVDYSWLVCTSARSRPRYQLSQMDRLELETMCSQVRPEESGDVIVRFRDRLYPEMSAQEIPLVMRAVIRQVFQQRNPAPDSWSRRLRSQSMILWSTQSSARVHPSSRESSSEETGIEMDARRVYSLPDFTAKSVAHLPV</sequence>
<keyword evidence="2" id="KW-1133">Transmembrane helix</keyword>
<proteinExistence type="predicted"/>
<name>A0A8K0ET60_BRALA</name>
<dbReference type="Pfam" id="PF14473">
    <property type="entry name" value="RD3"/>
    <property type="match status" value="1"/>
</dbReference>
<reference evidence="3" key="1">
    <citation type="submission" date="2022-01" db="EMBL/GenBank/DDBJ databases">
        <authorList>
            <person name="Braso-Vives M."/>
        </authorList>
    </citation>
    <scope>NUCLEOTIDE SEQUENCE</scope>
</reference>
<dbReference type="InterPro" id="IPR028092">
    <property type="entry name" value="RD3"/>
</dbReference>
<gene>
    <name evidence="3" type="primary">RD3</name>
    <name evidence="3" type="ORF">BLAG_LOCUS19197</name>
</gene>
<evidence type="ECO:0000313" key="4">
    <source>
        <dbReference type="Proteomes" id="UP000838412"/>
    </source>
</evidence>
<protein>
    <submittedName>
        <fullName evidence="3">RD3 protein</fullName>
    </submittedName>
</protein>
<feature type="transmembrane region" description="Helical" evidence="2">
    <location>
        <begin position="88"/>
        <end position="111"/>
    </location>
</feature>
<keyword evidence="4" id="KW-1185">Reference proteome</keyword>
<dbReference type="OrthoDB" id="10030802at2759"/>
<keyword evidence="2" id="KW-0812">Transmembrane</keyword>
<accession>A0A8K0ET60</accession>